<gene>
    <name evidence="1" type="ordered locus">GFO_2522</name>
</gene>
<dbReference type="AlphaFoldDB" id="A0M4D3"/>
<dbReference type="KEGG" id="gfo:GFO_2522"/>
<evidence type="ECO:0000313" key="2">
    <source>
        <dbReference type="Proteomes" id="UP000000755"/>
    </source>
</evidence>
<reference evidence="1 2" key="1">
    <citation type="journal article" date="2006" name="Environ. Microbiol.">
        <title>Whole genome analysis of the marine Bacteroidetes'Gramella forsetii' reveals adaptations to degradation of polymeric organic matter.</title>
        <authorList>
            <person name="Bauer M."/>
            <person name="Kube M."/>
            <person name="Teeling H."/>
            <person name="Richter M."/>
            <person name="Lombardot T."/>
            <person name="Allers E."/>
            <person name="Wuerdemann C.A."/>
            <person name="Quast C."/>
            <person name="Kuhl H."/>
            <person name="Knaust F."/>
            <person name="Woebken D."/>
            <person name="Bischof K."/>
            <person name="Mussmann M."/>
            <person name="Choudhuri J.V."/>
            <person name="Meyer F."/>
            <person name="Reinhardt R."/>
            <person name="Amann R.I."/>
            <person name="Gloeckner F.O."/>
        </authorList>
    </citation>
    <scope>NUCLEOTIDE SEQUENCE [LARGE SCALE GENOMIC DNA]</scope>
    <source>
        <strain evidence="1 2">KT0803</strain>
    </source>
</reference>
<dbReference type="STRING" id="411154.GFO_2522"/>
<evidence type="ECO:0000313" key="1">
    <source>
        <dbReference type="EMBL" id="CAL67478.1"/>
    </source>
</evidence>
<dbReference type="Proteomes" id="UP000000755">
    <property type="component" value="Chromosome"/>
</dbReference>
<accession>A0M4D3</accession>
<dbReference type="EMBL" id="CU207366">
    <property type="protein sequence ID" value="CAL67478.1"/>
    <property type="molecule type" value="Genomic_DNA"/>
</dbReference>
<dbReference type="HOGENOM" id="CLU_3043930_0_0_10"/>
<protein>
    <submittedName>
        <fullName evidence="1">Uncharacterized protein</fullName>
    </submittedName>
</protein>
<proteinExistence type="predicted"/>
<name>A0M4D3_CHRFK</name>
<organism evidence="1 2">
    <name type="scientific">Christiangramia forsetii (strain DSM 17595 / CGMCC 1.15422 / KT0803)</name>
    <name type="common">Gramella forsetii</name>
    <dbReference type="NCBI Taxonomy" id="411154"/>
    <lineage>
        <taxon>Bacteria</taxon>
        <taxon>Pseudomonadati</taxon>
        <taxon>Bacteroidota</taxon>
        <taxon>Flavobacteriia</taxon>
        <taxon>Flavobacteriales</taxon>
        <taxon>Flavobacteriaceae</taxon>
        <taxon>Christiangramia</taxon>
    </lineage>
</organism>
<sequence length="54" mass="6103">MVIVPGFSLGDFSIAQLRVFYKVLACHIVILSRSSVKKKMLLLSFKISFKKNSL</sequence>